<dbReference type="InterPro" id="IPR015797">
    <property type="entry name" value="NUDIX_hydrolase-like_dom_sf"/>
</dbReference>
<dbReference type="AlphaFoldDB" id="A0A4E9EAW1"/>
<proteinExistence type="predicted"/>
<dbReference type="InterPro" id="IPR000086">
    <property type="entry name" value="NUDIX_hydrolase_dom"/>
</dbReference>
<dbReference type="InterPro" id="IPR031804">
    <property type="entry name" value="DUF4743"/>
</dbReference>
<dbReference type="FunFam" id="3.90.79.10:FF:000019">
    <property type="entry name" value="Thiamin pyrophosphokinase, putative"/>
    <property type="match status" value="1"/>
</dbReference>
<gene>
    <name evidence="3" type="ORF">FUG_LOCUS72753</name>
    <name evidence="2" type="ORF">MDCFG202_LOCUS389763</name>
</gene>
<dbReference type="Pfam" id="PF15916">
    <property type="entry name" value="DUF4743"/>
    <property type="match status" value="1"/>
</dbReference>
<evidence type="ECO:0000313" key="2">
    <source>
        <dbReference type="EMBL" id="CAG1995624.1"/>
    </source>
</evidence>
<dbReference type="PROSITE" id="PS51462">
    <property type="entry name" value="NUDIX"/>
    <property type="match status" value="1"/>
</dbReference>
<evidence type="ECO:0000259" key="1">
    <source>
        <dbReference type="PROSITE" id="PS51462"/>
    </source>
</evidence>
<dbReference type="CDD" id="cd03676">
    <property type="entry name" value="NUDIX_Tnr3_like"/>
    <property type="match status" value="1"/>
</dbReference>
<dbReference type="Gene3D" id="3.90.79.10">
    <property type="entry name" value="Nucleoside Triphosphate Pyrophosphohydrolase"/>
    <property type="match status" value="1"/>
</dbReference>
<dbReference type="SUPFAM" id="SSF55811">
    <property type="entry name" value="Nudix"/>
    <property type="match status" value="1"/>
</dbReference>
<dbReference type="Proteomes" id="UP000746612">
    <property type="component" value="Unassembled WGS sequence"/>
</dbReference>
<sequence length="398" mass="45804">VTRLEREYSVTRTDTYSAVQLHLQEINTTKARRLIRPPFSSNYTQKAPYHRRKARPQKLDHNSLINMAKANINLIDEVDAFPYAETDPDAFAKMKEGLYNLVWEDSQGTYPIGYVLDRVVKELHQVPEDIRGKMVCNEAERTILLFQEPTEEERTRRVATLADYWRQNGTFPLLRGWRNELWPVYGRTGELLFSMERAAMGLIGTMRYGVHMVAYVKDKTAPHGLRLWVPTRARNKSTFPSMLDNTVAGGLMTGEDPFECVIREADEEASLPDSIVRKNAKFVGNVTYIYITDEGHVGEGDFIYPECQWVYHLELSNDVIPQPSDGEAERFDLCDVDQVKADLAAGRFKPNCALVTIDFFIRHGIMTDENEPEIEQIKQRVRRNISFPGPHRSDWCPL</sequence>
<dbReference type="GO" id="GO:0044715">
    <property type="term" value="F:8-oxo-dGDP phosphatase activity"/>
    <property type="evidence" value="ECO:0007669"/>
    <property type="project" value="TreeGrafter"/>
</dbReference>
<dbReference type="PANTHER" id="PTHR13622:SF8">
    <property type="entry name" value="THIAMIN PYROPHOSPHOKINASE 1"/>
    <property type="match status" value="1"/>
</dbReference>
<reference evidence="3" key="1">
    <citation type="submission" date="2019-04" db="EMBL/GenBank/DDBJ databases">
        <authorList>
            <person name="Melise S."/>
            <person name="Noan J."/>
            <person name="Okalmin O."/>
        </authorList>
    </citation>
    <scope>NUCLEOTIDE SEQUENCE</scope>
    <source>
        <strain evidence="3">FN9</strain>
    </source>
</reference>
<dbReference type="Pfam" id="PF00293">
    <property type="entry name" value="NUDIX"/>
    <property type="match status" value="1"/>
</dbReference>
<reference evidence="2" key="2">
    <citation type="submission" date="2021-03" db="EMBL/GenBank/DDBJ databases">
        <authorList>
            <person name="Alouane T."/>
            <person name="Langin T."/>
            <person name="Bonhomme L."/>
        </authorList>
    </citation>
    <scope>NUCLEOTIDE SEQUENCE</scope>
    <source>
        <strain evidence="2">MDC_Fg202</strain>
    </source>
</reference>
<name>A0A4E9EAW1_GIBZA</name>
<dbReference type="EMBL" id="CAAKMV010000055">
    <property type="protein sequence ID" value="VIO53156.1"/>
    <property type="molecule type" value="Genomic_DNA"/>
</dbReference>
<protein>
    <recommendedName>
        <fullName evidence="1">Nudix hydrolase domain-containing protein</fullName>
    </recommendedName>
</protein>
<evidence type="ECO:0000313" key="3">
    <source>
        <dbReference type="EMBL" id="VIO53156.1"/>
    </source>
</evidence>
<accession>A0A4E9EAW1</accession>
<feature type="non-terminal residue" evidence="3">
    <location>
        <position position="1"/>
    </location>
</feature>
<dbReference type="PANTHER" id="PTHR13622">
    <property type="entry name" value="THIAMIN PYROPHOSPHOKINASE"/>
    <property type="match status" value="1"/>
</dbReference>
<organism evidence="3">
    <name type="scientific">Gibberella zeae</name>
    <name type="common">Wheat head blight fungus</name>
    <name type="synonym">Fusarium graminearum</name>
    <dbReference type="NCBI Taxonomy" id="5518"/>
    <lineage>
        <taxon>Eukaryota</taxon>
        <taxon>Fungi</taxon>
        <taxon>Dikarya</taxon>
        <taxon>Ascomycota</taxon>
        <taxon>Pezizomycotina</taxon>
        <taxon>Sordariomycetes</taxon>
        <taxon>Hypocreomycetidae</taxon>
        <taxon>Hypocreales</taxon>
        <taxon>Nectriaceae</taxon>
        <taxon>Fusarium</taxon>
    </lineage>
</organism>
<dbReference type="EMBL" id="CAJPIJ010000158">
    <property type="protein sequence ID" value="CAG1995624.1"/>
    <property type="molecule type" value="Genomic_DNA"/>
</dbReference>
<feature type="domain" description="Nudix hydrolase" evidence="1">
    <location>
        <begin position="205"/>
        <end position="356"/>
    </location>
</feature>